<accession>A0A9P8T1E1</accession>
<dbReference type="AlphaFoldDB" id="A0A9P8T1E1"/>
<proteinExistence type="predicted"/>
<protein>
    <submittedName>
        <fullName evidence="1">Uncharacterized protein</fullName>
    </submittedName>
</protein>
<gene>
    <name evidence="1" type="ORF">OGAPHI_006029</name>
</gene>
<reference evidence="1" key="1">
    <citation type="journal article" date="2021" name="Open Biol.">
        <title>Shared evolutionary footprints suggest mitochondrial oxidative damage underlies multiple complex I losses in fungi.</title>
        <authorList>
            <person name="Schikora-Tamarit M.A."/>
            <person name="Marcet-Houben M."/>
            <person name="Nosek J."/>
            <person name="Gabaldon T."/>
        </authorList>
    </citation>
    <scope>NUCLEOTIDE SEQUENCE</scope>
    <source>
        <strain evidence="1">CBS6075</strain>
    </source>
</reference>
<organism evidence="1 2">
    <name type="scientific">Ogataea philodendri</name>
    <dbReference type="NCBI Taxonomy" id="1378263"/>
    <lineage>
        <taxon>Eukaryota</taxon>
        <taxon>Fungi</taxon>
        <taxon>Dikarya</taxon>
        <taxon>Ascomycota</taxon>
        <taxon>Saccharomycotina</taxon>
        <taxon>Pichiomycetes</taxon>
        <taxon>Pichiales</taxon>
        <taxon>Pichiaceae</taxon>
        <taxon>Ogataea</taxon>
    </lineage>
</organism>
<dbReference type="GeneID" id="70237993"/>
<evidence type="ECO:0000313" key="1">
    <source>
        <dbReference type="EMBL" id="KAH3661850.1"/>
    </source>
</evidence>
<sequence>MIKNVRSIPSGFCNASSRCLVRSFVFKIKSTMRGTEDNSAMRSSRRPSLEMAFFMASISFSLRGMAMLPDNACSKSRPVRAAAKSGYNESSSILENRLPVATCTWASEATPIGFGSNSSKYSSNFTWRSCSTICFRSSSDDSGHSDWRGTIVLVHSRGNRYDIAETCWPNLM</sequence>
<dbReference type="Proteomes" id="UP000769157">
    <property type="component" value="Unassembled WGS sequence"/>
</dbReference>
<evidence type="ECO:0000313" key="2">
    <source>
        <dbReference type="Proteomes" id="UP000769157"/>
    </source>
</evidence>
<keyword evidence="2" id="KW-1185">Reference proteome</keyword>
<dbReference type="EMBL" id="JAEUBE010000414">
    <property type="protein sequence ID" value="KAH3661850.1"/>
    <property type="molecule type" value="Genomic_DNA"/>
</dbReference>
<comment type="caution">
    <text evidence="1">The sequence shown here is derived from an EMBL/GenBank/DDBJ whole genome shotgun (WGS) entry which is preliminary data.</text>
</comment>
<name>A0A9P8T1E1_9ASCO</name>
<dbReference type="RefSeq" id="XP_046058954.1">
    <property type="nucleotide sequence ID" value="XM_046207275.1"/>
</dbReference>
<reference evidence="1" key="2">
    <citation type="submission" date="2021-01" db="EMBL/GenBank/DDBJ databases">
        <authorList>
            <person name="Schikora-Tamarit M.A."/>
        </authorList>
    </citation>
    <scope>NUCLEOTIDE SEQUENCE</scope>
    <source>
        <strain evidence="1">CBS6075</strain>
    </source>
</reference>